<proteinExistence type="predicted"/>
<evidence type="ECO:0000259" key="1">
    <source>
        <dbReference type="Pfam" id="PF00004"/>
    </source>
</evidence>
<dbReference type="InterPro" id="IPR048067">
    <property type="entry name" value="BREX_3_BrxF"/>
</dbReference>
<evidence type="ECO:0000313" key="3">
    <source>
        <dbReference type="Proteomes" id="UP000264002"/>
    </source>
</evidence>
<comment type="caution">
    <text evidence="2">The sequence shown here is derived from an EMBL/GenBank/DDBJ whole genome shotgun (WGS) entry which is preliminary data.</text>
</comment>
<dbReference type="RefSeq" id="WP_117329273.1">
    <property type="nucleotide sequence ID" value="NZ_QUWK01000002.1"/>
</dbReference>
<accession>A0A372MJF5</accession>
<feature type="domain" description="ATPase AAA-type core" evidence="1">
    <location>
        <begin position="26"/>
        <end position="99"/>
    </location>
</feature>
<dbReference type="SUPFAM" id="SSF52540">
    <property type="entry name" value="P-loop containing nucleoside triphosphate hydrolases"/>
    <property type="match status" value="1"/>
</dbReference>
<dbReference type="GO" id="GO:0005524">
    <property type="term" value="F:ATP binding"/>
    <property type="evidence" value="ECO:0007669"/>
    <property type="project" value="InterPro"/>
</dbReference>
<reference evidence="3" key="1">
    <citation type="submission" date="2018-08" db="EMBL/GenBank/DDBJ databases">
        <authorList>
            <person name="Grouzdev D.S."/>
            <person name="Krutkina M.S."/>
        </authorList>
    </citation>
    <scope>NUCLEOTIDE SEQUENCE [LARGE SCALE GENOMIC DNA]</scope>
    <source>
        <strain evidence="3">4-11</strain>
    </source>
</reference>
<name>A0A372MJF5_9SPIR</name>
<dbReference type="Proteomes" id="UP000264002">
    <property type="component" value="Unassembled WGS sequence"/>
</dbReference>
<dbReference type="InterPro" id="IPR003959">
    <property type="entry name" value="ATPase_AAA_core"/>
</dbReference>
<dbReference type="EMBL" id="QUWK01000002">
    <property type="protein sequence ID" value="RFU95874.1"/>
    <property type="molecule type" value="Genomic_DNA"/>
</dbReference>
<reference evidence="2 3" key="2">
    <citation type="submission" date="2018-09" db="EMBL/GenBank/DDBJ databases">
        <title>Genome of Sphaerochaeta halotolerans strain 4-11.</title>
        <authorList>
            <person name="Nazina T.N."/>
            <person name="Sokolova D.S."/>
        </authorList>
    </citation>
    <scope>NUCLEOTIDE SEQUENCE [LARGE SCALE GENOMIC DNA]</scope>
    <source>
        <strain evidence="2 3">4-11</strain>
    </source>
</reference>
<dbReference type="InterPro" id="IPR027417">
    <property type="entry name" value="P-loop_NTPase"/>
</dbReference>
<dbReference type="AlphaFoldDB" id="A0A372MJF5"/>
<dbReference type="NCBIfam" id="NF033453">
    <property type="entry name" value="BREX_3_BrxF"/>
    <property type="match status" value="1"/>
</dbReference>
<keyword evidence="3" id="KW-1185">Reference proteome</keyword>
<evidence type="ECO:0000313" key="2">
    <source>
        <dbReference type="EMBL" id="RFU95874.1"/>
    </source>
</evidence>
<dbReference type="GO" id="GO:0016887">
    <property type="term" value="F:ATP hydrolysis activity"/>
    <property type="evidence" value="ECO:0007669"/>
    <property type="project" value="InterPro"/>
</dbReference>
<organism evidence="2 3">
    <name type="scientific">Sphaerochaeta halotolerans</name>
    <dbReference type="NCBI Taxonomy" id="2293840"/>
    <lineage>
        <taxon>Bacteria</taxon>
        <taxon>Pseudomonadati</taxon>
        <taxon>Spirochaetota</taxon>
        <taxon>Spirochaetia</taxon>
        <taxon>Spirochaetales</taxon>
        <taxon>Sphaerochaetaceae</taxon>
        <taxon>Sphaerochaeta</taxon>
    </lineage>
</organism>
<dbReference type="Pfam" id="PF00004">
    <property type="entry name" value="AAA"/>
    <property type="match status" value="1"/>
</dbReference>
<protein>
    <submittedName>
        <fullName evidence="2">BREX-3 system P-loop-containing protein BrxF</fullName>
    </submittedName>
</protein>
<dbReference type="Gene3D" id="3.40.50.300">
    <property type="entry name" value="P-loop containing nucleotide triphosphate hydrolases"/>
    <property type="match status" value="1"/>
</dbReference>
<sequence length="158" mass="17835">MSITDSQLQTIFSSLKTAKDMYHQLILVVGPSGSGKTGILKQIAEKEKTSVINVNLEISSRLLELTRKQRKTKLQTIFNDIVDQAQAPVILDNLEILFDIELEQDPLRLLQHASRNTLILASWNGILQGKKLIYAEITHPEYRVYETSDTVTIDIDNA</sequence>
<gene>
    <name evidence="2" type="primary">brxF</name>
    <name evidence="2" type="ORF">DYP60_02405</name>
</gene>